<dbReference type="Proteomes" id="UP000078200">
    <property type="component" value="Unassembled WGS sequence"/>
</dbReference>
<protein>
    <submittedName>
        <fullName evidence="2">Uncharacterized protein</fullName>
    </submittedName>
</protein>
<accession>A0A1A9VAJ2</accession>
<evidence type="ECO:0000313" key="3">
    <source>
        <dbReference type="Proteomes" id="UP000078200"/>
    </source>
</evidence>
<dbReference type="VEuPathDB" id="VectorBase:GAUT031063"/>
<feature type="transmembrane region" description="Helical" evidence="1">
    <location>
        <begin position="178"/>
        <end position="200"/>
    </location>
</feature>
<organism evidence="2 3">
    <name type="scientific">Glossina austeni</name>
    <name type="common">Savannah tsetse fly</name>
    <dbReference type="NCBI Taxonomy" id="7395"/>
    <lineage>
        <taxon>Eukaryota</taxon>
        <taxon>Metazoa</taxon>
        <taxon>Ecdysozoa</taxon>
        <taxon>Arthropoda</taxon>
        <taxon>Hexapoda</taxon>
        <taxon>Insecta</taxon>
        <taxon>Pterygota</taxon>
        <taxon>Neoptera</taxon>
        <taxon>Endopterygota</taxon>
        <taxon>Diptera</taxon>
        <taxon>Brachycera</taxon>
        <taxon>Muscomorpha</taxon>
        <taxon>Hippoboscoidea</taxon>
        <taxon>Glossinidae</taxon>
        <taxon>Glossina</taxon>
    </lineage>
</organism>
<keyword evidence="1" id="KW-1133">Transmembrane helix</keyword>
<keyword evidence="3" id="KW-1185">Reference proteome</keyword>
<evidence type="ECO:0000313" key="2">
    <source>
        <dbReference type="EnsemblMetazoa" id="GAUT031063-PA"/>
    </source>
</evidence>
<keyword evidence="1" id="KW-0472">Membrane</keyword>
<dbReference type="EnsemblMetazoa" id="GAUT031063-RA">
    <property type="protein sequence ID" value="GAUT031063-PA"/>
    <property type="gene ID" value="GAUT031063"/>
</dbReference>
<dbReference type="AlphaFoldDB" id="A0A1A9VAJ2"/>
<evidence type="ECO:0000256" key="1">
    <source>
        <dbReference type="SAM" id="Phobius"/>
    </source>
</evidence>
<reference evidence="2" key="1">
    <citation type="submission" date="2020-05" db="UniProtKB">
        <authorList>
            <consortium name="EnsemblMetazoa"/>
        </authorList>
    </citation>
    <scope>IDENTIFICATION</scope>
    <source>
        <strain evidence="2">TTRI</strain>
    </source>
</reference>
<name>A0A1A9VAJ2_GLOAU</name>
<proteinExistence type="predicted"/>
<keyword evidence="1" id="KW-0812">Transmembrane</keyword>
<sequence length="215" mass="24553">MYSYLKQAMLLRNYATSTCQSTGSADDWQIYCRYRNKAKKTIRKERSKYSINVLVGMDSSNLLRMFRGSGYIKGNDSPFRFLEEEVNDHLVDILNCDLPVDSEPWTNLNFHGTFSFSCVPCQELNAILHKIKSKPIGYYYPILFLNGSRMTSLVDLDLSKIGSGRCSDCKSVVVLRRFAYFLFYACVLILGNGKLNLFLISSNSNKLLNLFHATP</sequence>